<dbReference type="SUPFAM" id="SSF88713">
    <property type="entry name" value="Glycoside hydrolase/deacetylase"/>
    <property type="match status" value="1"/>
</dbReference>
<dbReference type="InterPro" id="IPR011330">
    <property type="entry name" value="Glyco_hydro/deAcase_b/a-brl"/>
</dbReference>
<accession>A0ABM1SIA5</accession>
<protein>
    <submittedName>
        <fullName evidence="2">Uncharacterized protein LOC106460846</fullName>
    </submittedName>
</protein>
<evidence type="ECO:0000313" key="2">
    <source>
        <dbReference type="RefSeq" id="XP_022243360.1"/>
    </source>
</evidence>
<dbReference type="PANTHER" id="PTHR45985">
    <property type="match status" value="1"/>
</dbReference>
<dbReference type="GeneID" id="106460846"/>
<proteinExistence type="predicted"/>
<dbReference type="InterPro" id="IPR052740">
    <property type="entry name" value="CE4"/>
</dbReference>
<dbReference type="PANTHER" id="PTHR45985:SF8">
    <property type="entry name" value="CHITIN DEACETYLASE-LIKE 9, ISOFORM A"/>
    <property type="match status" value="1"/>
</dbReference>
<keyword evidence="1" id="KW-1185">Reference proteome</keyword>
<name>A0ABM1SIA5_LIMPO</name>
<reference evidence="2" key="1">
    <citation type="submission" date="2025-08" db="UniProtKB">
        <authorList>
            <consortium name="RefSeq"/>
        </authorList>
    </citation>
    <scope>IDENTIFICATION</scope>
    <source>
        <tissue evidence="2">Muscle</tissue>
    </source>
</reference>
<organism evidence="1 2">
    <name type="scientific">Limulus polyphemus</name>
    <name type="common">Atlantic horseshoe crab</name>
    <dbReference type="NCBI Taxonomy" id="6850"/>
    <lineage>
        <taxon>Eukaryota</taxon>
        <taxon>Metazoa</taxon>
        <taxon>Ecdysozoa</taxon>
        <taxon>Arthropoda</taxon>
        <taxon>Chelicerata</taxon>
        <taxon>Merostomata</taxon>
        <taxon>Xiphosura</taxon>
        <taxon>Limulidae</taxon>
        <taxon>Limulus</taxon>
    </lineage>
</organism>
<evidence type="ECO:0000313" key="1">
    <source>
        <dbReference type="Proteomes" id="UP000694941"/>
    </source>
</evidence>
<sequence length="283" mass="33350">MYLISSSHTPKIDEWKKASVQEWKDEMVDMRKMISKFANIPESEITGTRAPFLQTSGNNYFTALTENNFKWDSSMPTRKYSGKDSFYKMYPYTLNFGYEQDCVITPCPNKTYSDFWLVPMVMQYRSRTLEDGSVIEIPCSMVDACSPQPQTRGDTLRFLQKNFNEHYQTNRSPMPIYLHETWLKDEERKLGYLDFIDWALRKDDVFLVTISEMLEYFKNPTPLSKYVQKKCVKQPSENKCLVKSACAYEKEKTPFEGPRYMNICNGDCPEYYPWLKNPFGIRP</sequence>
<dbReference type="Gene3D" id="3.20.20.370">
    <property type="entry name" value="Glycoside hydrolase/deacetylase"/>
    <property type="match status" value="1"/>
</dbReference>
<dbReference type="RefSeq" id="XP_022243360.1">
    <property type="nucleotide sequence ID" value="XM_022387652.1"/>
</dbReference>
<dbReference type="Proteomes" id="UP000694941">
    <property type="component" value="Unplaced"/>
</dbReference>
<gene>
    <name evidence="2" type="primary">LOC106460846</name>
</gene>